<accession>A0A4D8Q3Y7</accession>
<gene>
    <name evidence="2" type="ORF">D3867_08845</name>
</gene>
<name>A0A4D8Q3Y7_AZOBR</name>
<proteinExistence type="predicted"/>
<evidence type="ECO:0000256" key="1">
    <source>
        <dbReference type="SAM" id="MobiDB-lite"/>
    </source>
</evidence>
<protein>
    <submittedName>
        <fullName evidence="2">Uncharacterized protein</fullName>
    </submittedName>
</protein>
<dbReference type="EMBL" id="CP032330">
    <property type="protein sequence ID" value="QCO02120.1"/>
    <property type="molecule type" value="Genomic_DNA"/>
</dbReference>
<organism evidence="2 3">
    <name type="scientific">Azospirillum brasilense</name>
    <dbReference type="NCBI Taxonomy" id="192"/>
    <lineage>
        <taxon>Bacteria</taxon>
        <taxon>Pseudomonadati</taxon>
        <taxon>Pseudomonadota</taxon>
        <taxon>Alphaproteobacteria</taxon>
        <taxon>Rhodospirillales</taxon>
        <taxon>Azospirillaceae</taxon>
        <taxon>Azospirillum</taxon>
    </lineage>
</organism>
<feature type="region of interest" description="Disordered" evidence="1">
    <location>
        <begin position="47"/>
        <end position="70"/>
    </location>
</feature>
<dbReference type="AlphaFoldDB" id="A0A4D8Q3Y7"/>
<evidence type="ECO:0000313" key="2">
    <source>
        <dbReference type="EMBL" id="QCO02120.1"/>
    </source>
</evidence>
<sequence>MARSPWPRCWPAPVPAAPFGSPWPRWTPAPAVRPPAAWMKRSASCASRSWPPGCPPARPSWNRRAPPNVG</sequence>
<reference evidence="2 3" key="1">
    <citation type="submission" date="2018-09" db="EMBL/GenBank/DDBJ databases">
        <title>Whole genome based analysis of evolution and adaptive divergence in Indian and Brazilian strains of Azospirillum brasilense.</title>
        <authorList>
            <person name="Singh C."/>
            <person name="Tripathi A.K."/>
        </authorList>
    </citation>
    <scope>NUCLEOTIDE SEQUENCE [LARGE SCALE GENOMIC DNA]</scope>
    <source>
        <strain evidence="2 3">MTCC4036</strain>
    </source>
</reference>
<evidence type="ECO:0000313" key="3">
    <source>
        <dbReference type="Proteomes" id="UP000298596"/>
    </source>
</evidence>
<dbReference type="Proteomes" id="UP000298596">
    <property type="component" value="Chromosome"/>
</dbReference>